<evidence type="ECO:0000256" key="2">
    <source>
        <dbReference type="ARBA" id="ARBA00022679"/>
    </source>
</evidence>
<evidence type="ECO:0000313" key="3">
    <source>
        <dbReference type="EMBL" id="MBD3869305.1"/>
    </source>
</evidence>
<dbReference type="AlphaFoldDB" id="A0A8J6Y8P1"/>
<dbReference type="PANTHER" id="PTHR30160:SF1">
    <property type="entry name" value="LIPOPOLYSACCHARIDE 1,2-N-ACETYLGLUCOSAMINETRANSFERASE-RELATED"/>
    <property type="match status" value="1"/>
</dbReference>
<dbReference type="SUPFAM" id="SSF53756">
    <property type="entry name" value="UDP-Glycosyltransferase/glycogen phosphorylase"/>
    <property type="match status" value="1"/>
</dbReference>
<dbReference type="InterPro" id="IPR002201">
    <property type="entry name" value="Glyco_trans_9"/>
</dbReference>
<proteinExistence type="predicted"/>
<protein>
    <submittedName>
        <fullName evidence="3">Glycosyltransferase family 9 protein</fullName>
    </submittedName>
</protein>
<accession>A0A8J6Y8P1</accession>
<dbReference type="CDD" id="cd03789">
    <property type="entry name" value="GT9_LPS_heptosyltransferase"/>
    <property type="match status" value="1"/>
</dbReference>
<comment type="caution">
    <text evidence="3">The sequence shown here is derived from an EMBL/GenBank/DDBJ whole genome shotgun (WGS) entry which is preliminary data.</text>
</comment>
<dbReference type="GO" id="GO:0008713">
    <property type="term" value="F:ADP-heptose-lipopolysaccharide heptosyltransferase activity"/>
    <property type="evidence" value="ECO:0007669"/>
    <property type="project" value="TreeGrafter"/>
</dbReference>
<organism evidence="3 4">
    <name type="scientific">Candidatus Polarisedimenticola svalbardensis</name>
    <dbReference type="NCBI Taxonomy" id="2886004"/>
    <lineage>
        <taxon>Bacteria</taxon>
        <taxon>Pseudomonadati</taxon>
        <taxon>Acidobacteriota</taxon>
        <taxon>Candidatus Polarisedimenticolia</taxon>
        <taxon>Candidatus Polarisedimenticolales</taxon>
        <taxon>Candidatus Polarisedimenticolaceae</taxon>
        <taxon>Candidatus Polarisedimenticola</taxon>
    </lineage>
</organism>
<dbReference type="GO" id="GO:0005829">
    <property type="term" value="C:cytosol"/>
    <property type="evidence" value="ECO:0007669"/>
    <property type="project" value="TreeGrafter"/>
</dbReference>
<dbReference type="InterPro" id="IPR051199">
    <property type="entry name" value="LPS_LOS_Heptosyltrfase"/>
</dbReference>
<evidence type="ECO:0000256" key="1">
    <source>
        <dbReference type="ARBA" id="ARBA00022676"/>
    </source>
</evidence>
<sequence>MTTVSKNGGIPAGIRNVLVIRLGAMGDILRTLPAVRLLRRKMPEASIFWACDDRWSQVLEGHPDLNGLLPLPRRRLDASRSSPAGWLRAAGLVREYRRSMRSVGFDLALDFHGNLRSGLVGVFSGAGIRIGYEGHQQKEGNRWFTTLRVDPGLRRDSRMTRNLKLLAPLGVDPGSIPDGGLPVLPELDTEAAELVRKVLGTVDRYAVISPGVSLSQAYKKPPPELLAAAATRLRRSGIGVLVTHGPGEIRDAENVAALASGAAVVAPPTSLPLLFHLIRNACAFIGGDTGPLHIACAVGTPVLGLYGPTDPAVNAPWNVPNETVFPRDRTYTGIKKIDRAAGGFDGMTGTMVMDALDRLLAGLATS</sequence>
<keyword evidence="2" id="KW-0808">Transferase</keyword>
<evidence type="ECO:0000313" key="4">
    <source>
        <dbReference type="Proteomes" id="UP000648239"/>
    </source>
</evidence>
<dbReference type="EMBL" id="JACXWD010000074">
    <property type="protein sequence ID" value="MBD3869305.1"/>
    <property type="molecule type" value="Genomic_DNA"/>
</dbReference>
<gene>
    <name evidence="3" type="ORF">IFK94_14385</name>
</gene>
<dbReference type="Proteomes" id="UP000648239">
    <property type="component" value="Unassembled WGS sequence"/>
</dbReference>
<dbReference type="Pfam" id="PF01075">
    <property type="entry name" value="Glyco_transf_9"/>
    <property type="match status" value="1"/>
</dbReference>
<dbReference type="Gene3D" id="3.40.50.2000">
    <property type="entry name" value="Glycogen Phosphorylase B"/>
    <property type="match status" value="2"/>
</dbReference>
<reference evidence="3 4" key="1">
    <citation type="submission" date="2020-08" db="EMBL/GenBank/DDBJ databases">
        <title>Acidobacteriota in marine sediments use diverse sulfur dissimilation pathways.</title>
        <authorList>
            <person name="Wasmund K."/>
        </authorList>
    </citation>
    <scope>NUCLEOTIDE SEQUENCE [LARGE SCALE GENOMIC DNA]</scope>
    <source>
        <strain evidence="3">MAG AM4</strain>
    </source>
</reference>
<name>A0A8J6Y8P1_9BACT</name>
<dbReference type="GO" id="GO:0009244">
    <property type="term" value="P:lipopolysaccharide core region biosynthetic process"/>
    <property type="evidence" value="ECO:0007669"/>
    <property type="project" value="TreeGrafter"/>
</dbReference>
<dbReference type="PANTHER" id="PTHR30160">
    <property type="entry name" value="TETRAACYLDISACCHARIDE 4'-KINASE-RELATED"/>
    <property type="match status" value="1"/>
</dbReference>
<keyword evidence="1" id="KW-0328">Glycosyltransferase</keyword>